<dbReference type="EMBL" id="AEBR01000036">
    <property type="protein sequence ID" value="EFM83101.1"/>
    <property type="molecule type" value="Genomic_DNA"/>
</dbReference>
<dbReference type="PANTHER" id="PTHR38445:SF12">
    <property type="entry name" value="GNTR-FAMILY TRANSCRIPTIONAL REGULATOR"/>
    <property type="match status" value="1"/>
</dbReference>
<evidence type="ECO:0000313" key="6">
    <source>
        <dbReference type="Proteomes" id="UP000004846"/>
    </source>
</evidence>
<keyword evidence="1" id="KW-0805">Transcription regulation</keyword>
<dbReference type="Pfam" id="PF00392">
    <property type="entry name" value="GntR"/>
    <property type="match status" value="1"/>
</dbReference>
<sequence length="129" mass="14630">MLLEIDEQSEQPIYQQLIDQIIVGIAKGELVPNESLPSIRQLADEIGVNMMTVSKAYNKLKQSGYIVTDRRNGTKIAAKLPPTAVWQQQLHERLELLLAESFLHQQSEAEIQALIQKIYQNFDSKGRAL</sequence>
<dbReference type="AlphaFoldDB" id="A0A125W710"/>
<dbReference type="GO" id="GO:0003677">
    <property type="term" value="F:DNA binding"/>
    <property type="evidence" value="ECO:0007669"/>
    <property type="project" value="UniProtKB-KW"/>
</dbReference>
<dbReference type="PANTHER" id="PTHR38445">
    <property type="entry name" value="HTH-TYPE TRANSCRIPTIONAL REPRESSOR YTRA"/>
    <property type="match status" value="1"/>
</dbReference>
<evidence type="ECO:0000256" key="1">
    <source>
        <dbReference type="ARBA" id="ARBA00023015"/>
    </source>
</evidence>
<evidence type="ECO:0000313" key="5">
    <source>
        <dbReference type="EMBL" id="EFM83101.1"/>
    </source>
</evidence>
<organism evidence="5 6">
    <name type="scientific">Enterococcus faecalis TX4248</name>
    <dbReference type="NCBI Taxonomy" id="749495"/>
    <lineage>
        <taxon>Bacteria</taxon>
        <taxon>Bacillati</taxon>
        <taxon>Bacillota</taxon>
        <taxon>Bacilli</taxon>
        <taxon>Lactobacillales</taxon>
        <taxon>Enterococcaceae</taxon>
        <taxon>Enterococcus</taxon>
    </lineage>
</organism>
<accession>A0A125W710</accession>
<dbReference type="Gene3D" id="1.10.10.10">
    <property type="entry name" value="Winged helix-like DNA-binding domain superfamily/Winged helix DNA-binding domain"/>
    <property type="match status" value="1"/>
</dbReference>
<dbReference type="RefSeq" id="WP_002364985.1">
    <property type="nucleotide sequence ID" value="NZ_GL454438.1"/>
</dbReference>
<feature type="domain" description="HTH gntR-type" evidence="4">
    <location>
        <begin position="11"/>
        <end position="79"/>
    </location>
</feature>
<comment type="caution">
    <text evidence="5">The sequence shown here is derived from an EMBL/GenBank/DDBJ whole genome shotgun (WGS) entry which is preliminary data.</text>
</comment>
<protein>
    <submittedName>
        <fullName evidence="5">Transcriptional regulator, GntR family</fullName>
    </submittedName>
</protein>
<gene>
    <name evidence="5" type="ORF">HMPREF9498_01298</name>
</gene>
<evidence type="ECO:0000259" key="4">
    <source>
        <dbReference type="PROSITE" id="PS50949"/>
    </source>
</evidence>
<dbReference type="InterPro" id="IPR036390">
    <property type="entry name" value="WH_DNA-bd_sf"/>
</dbReference>
<evidence type="ECO:0000256" key="2">
    <source>
        <dbReference type="ARBA" id="ARBA00023125"/>
    </source>
</evidence>
<dbReference type="GO" id="GO:0003700">
    <property type="term" value="F:DNA-binding transcription factor activity"/>
    <property type="evidence" value="ECO:0007669"/>
    <property type="project" value="InterPro"/>
</dbReference>
<keyword evidence="2" id="KW-0238">DNA-binding</keyword>
<dbReference type="SMART" id="SM00345">
    <property type="entry name" value="HTH_GNTR"/>
    <property type="match status" value="1"/>
</dbReference>
<dbReference type="PROSITE" id="PS50949">
    <property type="entry name" value="HTH_GNTR"/>
    <property type="match status" value="1"/>
</dbReference>
<name>A0A125W710_ENTFL</name>
<reference evidence="5 6" key="1">
    <citation type="submission" date="2010-07" db="EMBL/GenBank/DDBJ databases">
        <authorList>
            <person name="Sid Ahmed O."/>
        </authorList>
    </citation>
    <scope>NUCLEOTIDE SEQUENCE [LARGE SCALE GENOMIC DNA]</scope>
    <source>
        <strain evidence="5 6">TX4248</strain>
    </source>
</reference>
<dbReference type="CDD" id="cd07377">
    <property type="entry name" value="WHTH_GntR"/>
    <property type="match status" value="1"/>
</dbReference>
<dbReference type="SUPFAM" id="SSF46785">
    <property type="entry name" value="Winged helix' DNA-binding domain"/>
    <property type="match status" value="1"/>
</dbReference>
<dbReference type="Proteomes" id="UP000004846">
    <property type="component" value="Unassembled WGS sequence"/>
</dbReference>
<dbReference type="InterPro" id="IPR000524">
    <property type="entry name" value="Tscrpt_reg_HTH_GntR"/>
</dbReference>
<keyword evidence="3" id="KW-0804">Transcription</keyword>
<dbReference type="PRINTS" id="PR00035">
    <property type="entry name" value="HTHGNTR"/>
</dbReference>
<proteinExistence type="predicted"/>
<dbReference type="HOGENOM" id="CLU_017584_10_2_9"/>
<evidence type="ECO:0000256" key="3">
    <source>
        <dbReference type="ARBA" id="ARBA00023163"/>
    </source>
</evidence>
<dbReference type="InterPro" id="IPR036388">
    <property type="entry name" value="WH-like_DNA-bd_sf"/>
</dbReference>